<protein>
    <submittedName>
        <fullName evidence="2">Uncharacterized protein</fullName>
    </submittedName>
</protein>
<dbReference type="Proteomes" id="UP000279307">
    <property type="component" value="Chromosome 6"/>
</dbReference>
<proteinExistence type="predicted"/>
<gene>
    <name evidence="2" type="ORF">DMN91_006184</name>
</gene>
<comment type="caution">
    <text evidence="2">The sequence shown here is derived from an EMBL/GenBank/DDBJ whole genome shotgun (WGS) entry which is preliminary data.</text>
</comment>
<organism evidence="2 3">
    <name type="scientific">Ooceraea biroi</name>
    <name type="common">Clonal raider ant</name>
    <name type="synonym">Cerapachys biroi</name>
    <dbReference type="NCBI Taxonomy" id="2015173"/>
    <lineage>
        <taxon>Eukaryota</taxon>
        <taxon>Metazoa</taxon>
        <taxon>Ecdysozoa</taxon>
        <taxon>Arthropoda</taxon>
        <taxon>Hexapoda</taxon>
        <taxon>Insecta</taxon>
        <taxon>Pterygota</taxon>
        <taxon>Neoptera</taxon>
        <taxon>Endopterygota</taxon>
        <taxon>Hymenoptera</taxon>
        <taxon>Apocrita</taxon>
        <taxon>Aculeata</taxon>
        <taxon>Formicoidea</taxon>
        <taxon>Formicidae</taxon>
        <taxon>Dorylinae</taxon>
        <taxon>Ooceraea</taxon>
    </lineage>
</organism>
<evidence type="ECO:0000313" key="2">
    <source>
        <dbReference type="EMBL" id="RLU21808.1"/>
    </source>
</evidence>
<reference evidence="2 3" key="1">
    <citation type="journal article" date="2018" name="Genome Res.">
        <title>The genomic architecture and molecular evolution of ant odorant receptors.</title>
        <authorList>
            <person name="McKenzie S.K."/>
            <person name="Kronauer D.J.C."/>
        </authorList>
    </citation>
    <scope>NUCLEOTIDE SEQUENCE [LARGE SCALE GENOMIC DNA]</scope>
    <source>
        <strain evidence="2">Clonal line C1</strain>
    </source>
</reference>
<dbReference type="EMBL" id="QOIP01000006">
    <property type="protein sequence ID" value="RLU21808.1"/>
    <property type="molecule type" value="Genomic_DNA"/>
</dbReference>
<dbReference type="AlphaFoldDB" id="A0A3L8DPQ9"/>
<evidence type="ECO:0000313" key="3">
    <source>
        <dbReference type="Proteomes" id="UP000279307"/>
    </source>
</evidence>
<accession>A0A3L8DPQ9</accession>
<sequence>MFAGHVVKDAVLCSIFRRLLQSNWMDFKSNKVSWPPKHVKFNKHKMHLLQPDDDWLTYECRKRLGPFDSLQIANQVEEHCINISTNEDTDEMCEKAIKANKTQNTRKRKKPAYLTDTPEEEQITGNTDKSIKANKTQNTRKKKNPAYFSDISKEEQVTENMNTFGTSSFVLPPSNFQLQNLDEHESCPVNIESTIVLNLPLDIIETSNMSECERLESTTEGCDENNRALENFSLQEHQHIQERNHQL</sequence>
<name>A0A3L8DPQ9_OOCBI</name>
<feature type="region of interest" description="Disordered" evidence="1">
    <location>
        <begin position="122"/>
        <end position="142"/>
    </location>
</feature>
<evidence type="ECO:0000256" key="1">
    <source>
        <dbReference type="SAM" id="MobiDB-lite"/>
    </source>
</evidence>
<feature type="compositionally biased region" description="Polar residues" evidence="1">
    <location>
        <begin position="123"/>
        <end position="137"/>
    </location>
</feature>